<dbReference type="EMBL" id="FPAA01000019">
    <property type="protein sequence ID" value="SFT03991.1"/>
    <property type="molecule type" value="Genomic_DNA"/>
</dbReference>
<dbReference type="CDD" id="cd06583">
    <property type="entry name" value="PGRP"/>
    <property type="match status" value="1"/>
</dbReference>
<feature type="region of interest" description="Disordered" evidence="1">
    <location>
        <begin position="245"/>
        <end position="285"/>
    </location>
</feature>
<dbReference type="GO" id="GO:0009253">
    <property type="term" value="P:peptidoglycan catabolic process"/>
    <property type="evidence" value="ECO:0007669"/>
    <property type="project" value="InterPro"/>
</dbReference>
<dbReference type="InterPro" id="IPR007730">
    <property type="entry name" value="SPOR-like_dom"/>
</dbReference>
<dbReference type="GO" id="GO:0042834">
    <property type="term" value="F:peptidoglycan binding"/>
    <property type="evidence" value="ECO:0007669"/>
    <property type="project" value="InterPro"/>
</dbReference>
<dbReference type="SUPFAM" id="SSF55846">
    <property type="entry name" value="N-acetylmuramoyl-L-alanine amidase-like"/>
    <property type="match status" value="1"/>
</dbReference>
<dbReference type="Pfam" id="PF05036">
    <property type="entry name" value="SPOR"/>
    <property type="match status" value="1"/>
</dbReference>
<dbReference type="Gene3D" id="3.30.70.1070">
    <property type="entry name" value="Sporulation related repeat"/>
    <property type="match status" value="1"/>
</dbReference>
<dbReference type="AlphaFoldDB" id="A0A1I6URD0"/>
<dbReference type="InterPro" id="IPR036366">
    <property type="entry name" value="PGBDSf"/>
</dbReference>
<evidence type="ECO:0000313" key="3">
    <source>
        <dbReference type="EMBL" id="SFT03991.1"/>
    </source>
</evidence>
<reference evidence="4" key="1">
    <citation type="submission" date="2016-10" db="EMBL/GenBank/DDBJ databases">
        <authorList>
            <person name="Varghese N."/>
            <person name="Submissions S."/>
        </authorList>
    </citation>
    <scope>NUCLEOTIDE SEQUENCE [LARGE SCALE GENOMIC DNA]</scope>
    <source>
        <strain evidence="4">DSM 45789</strain>
    </source>
</reference>
<dbReference type="Gene3D" id="1.10.101.10">
    <property type="entry name" value="PGBD-like superfamily/PGBD"/>
    <property type="match status" value="1"/>
</dbReference>
<accession>A0A1I6URD0</accession>
<evidence type="ECO:0000259" key="2">
    <source>
        <dbReference type="PROSITE" id="PS51724"/>
    </source>
</evidence>
<dbReference type="RefSeq" id="WP_091839762.1">
    <property type="nucleotide sequence ID" value="NZ_FPAA01000019.1"/>
</dbReference>
<dbReference type="InterPro" id="IPR036365">
    <property type="entry name" value="PGBD-like_sf"/>
</dbReference>
<dbReference type="PROSITE" id="PS51724">
    <property type="entry name" value="SPOR"/>
    <property type="match status" value="1"/>
</dbReference>
<gene>
    <name evidence="3" type="ORF">SAMN05444972_11928</name>
</gene>
<dbReference type="OrthoDB" id="9794294at2"/>
<dbReference type="GO" id="GO:0008745">
    <property type="term" value="F:N-acetylmuramoyl-L-alanine amidase activity"/>
    <property type="evidence" value="ECO:0007669"/>
    <property type="project" value="InterPro"/>
</dbReference>
<dbReference type="Gene3D" id="3.40.80.10">
    <property type="entry name" value="Peptidoglycan recognition protein-like"/>
    <property type="match status" value="1"/>
</dbReference>
<evidence type="ECO:0000313" key="4">
    <source>
        <dbReference type="Proteomes" id="UP000198660"/>
    </source>
</evidence>
<dbReference type="Pfam" id="PF01510">
    <property type="entry name" value="Amidase_2"/>
    <property type="match status" value="1"/>
</dbReference>
<protein>
    <submittedName>
        <fullName evidence="3">Sporulation related domain-containing protein</fullName>
    </submittedName>
</protein>
<dbReference type="SUPFAM" id="SSF47090">
    <property type="entry name" value="PGBD-like"/>
    <property type="match status" value="1"/>
</dbReference>
<name>A0A1I6URD0_9BACL</name>
<sequence length="317" mass="35794">MGFETYGGQKIKIDFLSGVPKRPFRNGTDRYEMVIMHDTDSVAPATNQAKYFHREWNNRKAFVHFFVDKSQIIQQSSIHYQAWGAGNANPRGLHLELCREHSKADKLAGYEKWCRLAAWLLHRRGLGVRWGKTLVTHHWVSQHLGGTDHADPDAYLKTFGVSISEMVDNVEKYYRQYGGETKTNPDPVGTKDFPGRGSFKIGHIDPAVTLLGQRLVAHGFGKFYKKGPGPRFTEVDRKACAAFQRSQGWTGSDADGRPGPETWKRLMADPPKSKPKPKPKEKARYQVQAGAFAEQENAEHQVKALKKAGFEAIVEEK</sequence>
<feature type="compositionally biased region" description="Basic and acidic residues" evidence="1">
    <location>
        <begin position="254"/>
        <end position="267"/>
    </location>
</feature>
<dbReference type="SUPFAM" id="SSF110997">
    <property type="entry name" value="Sporulation related repeat"/>
    <property type="match status" value="1"/>
</dbReference>
<dbReference type="SMART" id="SM00644">
    <property type="entry name" value="Ami_2"/>
    <property type="match status" value="1"/>
</dbReference>
<dbReference type="InterPro" id="IPR047763">
    <property type="entry name" value="PG_bind_dom_phiBT1-type"/>
</dbReference>
<dbReference type="InterPro" id="IPR036505">
    <property type="entry name" value="Amidase/PGRP_sf"/>
</dbReference>
<proteinExistence type="predicted"/>
<dbReference type="InterPro" id="IPR002502">
    <property type="entry name" value="Amidase_domain"/>
</dbReference>
<dbReference type="NCBIfam" id="NF038080">
    <property type="entry name" value="PG_bind_siph"/>
    <property type="match status" value="1"/>
</dbReference>
<feature type="domain" description="SPOR" evidence="2">
    <location>
        <begin position="279"/>
        <end position="317"/>
    </location>
</feature>
<dbReference type="Proteomes" id="UP000198660">
    <property type="component" value="Unassembled WGS sequence"/>
</dbReference>
<evidence type="ECO:0000256" key="1">
    <source>
        <dbReference type="SAM" id="MobiDB-lite"/>
    </source>
</evidence>
<organism evidence="3 4">
    <name type="scientific">Marininema halotolerans</name>
    <dbReference type="NCBI Taxonomy" id="1155944"/>
    <lineage>
        <taxon>Bacteria</taxon>
        <taxon>Bacillati</taxon>
        <taxon>Bacillota</taxon>
        <taxon>Bacilli</taxon>
        <taxon>Bacillales</taxon>
        <taxon>Thermoactinomycetaceae</taxon>
        <taxon>Marininema</taxon>
    </lineage>
</organism>
<keyword evidence="4" id="KW-1185">Reference proteome</keyword>
<dbReference type="InterPro" id="IPR036680">
    <property type="entry name" value="SPOR-like_sf"/>
</dbReference>